<evidence type="ECO:0008006" key="3">
    <source>
        <dbReference type="Google" id="ProtNLM"/>
    </source>
</evidence>
<dbReference type="Gene3D" id="3.30.310.70">
    <property type="entry name" value="TT1751-like domain"/>
    <property type="match status" value="1"/>
</dbReference>
<name>A0A1H8KE15_9BURK</name>
<gene>
    <name evidence="1" type="ORF">SAMN02745977_02317</name>
</gene>
<protein>
    <recommendedName>
        <fullName evidence="3">DUF302 domain-containing protein</fullName>
    </recommendedName>
</protein>
<evidence type="ECO:0000313" key="1">
    <source>
        <dbReference type="EMBL" id="SEN90786.1"/>
    </source>
</evidence>
<dbReference type="STRING" id="1121117.SAMN02745977_02317"/>
<dbReference type="SUPFAM" id="SSF103247">
    <property type="entry name" value="TT1751-like"/>
    <property type="match status" value="1"/>
</dbReference>
<keyword evidence="2" id="KW-1185">Reference proteome</keyword>
<dbReference type="EMBL" id="FOCW01000010">
    <property type="protein sequence ID" value="SEN90786.1"/>
    <property type="molecule type" value="Genomic_DNA"/>
</dbReference>
<dbReference type="AlphaFoldDB" id="A0A1H8KE15"/>
<dbReference type="CDD" id="cd14797">
    <property type="entry name" value="DUF302"/>
    <property type="match status" value="1"/>
</dbReference>
<dbReference type="InterPro" id="IPR035923">
    <property type="entry name" value="TT1751-like_sf"/>
</dbReference>
<sequence length="134" mass="14552">MPLPSYALTVELQRPLSAALADVRQALEAEGLQILHVVELQEGLMPQAPAQQLLALWAPPLADAMQAEPQLGALLPLGAYVVAVAPNHTHVALQDPMLLAAQTRNREVHKACKTLYVSLRRVVDRLMLGPPITF</sequence>
<organism evidence="1 2">
    <name type="scientific">Brachymonas denitrificans DSM 15123</name>
    <dbReference type="NCBI Taxonomy" id="1121117"/>
    <lineage>
        <taxon>Bacteria</taxon>
        <taxon>Pseudomonadati</taxon>
        <taxon>Pseudomonadota</taxon>
        <taxon>Betaproteobacteria</taxon>
        <taxon>Burkholderiales</taxon>
        <taxon>Comamonadaceae</taxon>
        <taxon>Brachymonas</taxon>
    </lineage>
</organism>
<dbReference type="RefSeq" id="WP_091818117.1">
    <property type="nucleotide sequence ID" value="NZ_FOCW01000010.1"/>
</dbReference>
<dbReference type="Proteomes" id="UP000199531">
    <property type="component" value="Unassembled WGS sequence"/>
</dbReference>
<reference evidence="1 2" key="1">
    <citation type="submission" date="2016-10" db="EMBL/GenBank/DDBJ databases">
        <authorList>
            <person name="de Groot N.N."/>
        </authorList>
    </citation>
    <scope>NUCLEOTIDE SEQUENCE [LARGE SCALE GENOMIC DNA]</scope>
    <source>
        <strain evidence="1 2">DSM 15123</strain>
    </source>
</reference>
<evidence type="ECO:0000313" key="2">
    <source>
        <dbReference type="Proteomes" id="UP000199531"/>
    </source>
</evidence>
<dbReference type="OrthoDB" id="9791067at2"/>
<accession>A0A1H8KE15</accession>
<proteinExistence type="predicted"/>
<dbReference type="InterPro" id="IPR005180">
    <property type="entry name" value="DUF302"/>
</dbReference>